<dbReference type="InterPro" id="IPR023997">
    <property type="entry name" value="TonB-dep_OMP_SusC/RagA_CS"/>
</dbReference>
<dbReference type="InterPro" id="IPR008969">
    <property type="entry name" value="CarboxyPept-like_regulatory"/>
</dbReference>
<evidence type="ECO:0000256" key="8">
    <source>
        <dbReference type="PROSITE-ProRule" id="PRU01360"/>
    </source>
</evidence>
<name>A0A1M5CLN1_9BACT</name>
<dbReference type="InterPro" id="IPR023996">
    <property type="entry name" value="TonB-dep_OMP_SusC/RagA"/>
</dbReference>
<comment type="subcellular location">
    <subcellularLocation>
        <location evidence="1 8">Cell outer membrane</location>
        <topology evidence="1 8">Multi-pass membrane protein</topology>
    </subcellularLocation>
</comment>
<gene>
    <name evidence="11" type="ORF">SAMN05443144_11023</name>
</gene>
<dbReference type="GO" id="GO:0009279">
    <property type="term" value="C:cell outer membrane"/>
    <property type="evidence" value="ECO:0007669"/>
    <property type="project" value="UniProtKB-SubCell"/>
</dbReference>
<dbReference type="GO" id="GO:0044718">
    <property type="term" value="P:siderophore transmembrane transport"/>
    <property type="evidence" value="ECO:0007669"/>
    <property type="project" value="TreeGrafter"/>
</dbReference>
<dbReference type="InterPro" id="IPR037066">
    <property type="entry name" value="Plug_dom_sf"/>
</dbReference>
<feature type="transmembrane region" description="Helical" evidence="9">
    <location>
        <begin position="12"/>
        <end position="31"/>
    </location>
</feature>
<dbReference type="NCBIfam" id="TIGR04056">
    <property type="entry name" value="OMP_RagA_SusC"/>
    <property type="match status" value="1"/>
</dbReference>
<evidence type="ECO:0000256" key="4">
    <source>
        <dbReference type="ARBA" id="ARBA00022692"/>
    </source>
</evidence>
<keyword evidence="4 8" id="KW-0812">Transmembrane</keyword>
<evidence type="ECO:0000256" key="1">
    <source>
        <dbReference type="ARBA" id="ARBA00004571"/>
    </source>
</evidence>
<proteinExistence type="inferred from homology"/>
<evidence type="ECO:0000256" key="3">
    <source>
        <dbReference type="ARBA" id="ARBA00022452"/>
    </source>
</evidence>
<dbReference type="Gene3D" id="2.170.130.10">
    <property type="entry name" value="TonB-dependent receptor, plug domain"/>
    <property type="match status" value="1"/>
</dbReference>
<dbReference type="Pfam" id="PF13715">
    <property type="entry name" value="CarbopepD_reg_2"/>
    <property type="match status" value="1"/>
</dbReference>
<evidence type="ECO:0000313" key="12">
    <source>
        <dbReference type="Proteomes" id="UP000184041"/>
    </source>
</evidence>
<dbReference type="Proteomes" id="UP000184041">
    <property type="component" value="Unassembled WGS sequence"/>
</dbReference>
<evidence type="ECO:0000313" key="11">
    <source>
        <dbReference type="EMBL" id="SHF55695.1"/>
    </source>
</evidence>
<dbReference type="EMBL" id="FQUS01000010">
    <property type="protein sequence ID" value="SHF55695.1"/>
    <property type="molecule type" value="Genomic_DNA"/>
</dbReference>
<dbReference type="InterPro" id="IPR039426">
    <property type="entry name" value="TonB-dep_rcpt-like"/>
</dbReference>
<evidence type="ECO:0000256" key="9">
    <source>
        <dbReference type="SAM" id="Phobius"/>
    </source>
</evidence>
<dbReference type="InterPro" id="IPR012910">
    <property type="entry name" value="Plug_dom"/>
</dbReference>
<dbReference type="InterPro" id="IPR036942">
    <property type="entry name" value="Beta-barrel_TonB_sf"/>
</dbReference>
<reference evidence="11 12" key="1">
    <citation type="submission" date="2016-11" db="EMBL/GenBank/DDBJ databases">
        <authorList>
            <person name="Jaros S."/>
            <person name="Januszkiewicz K."/>
            <person name="Wedrychowicz H."/>
        </authorList>
    </citation>
    <scope>NUCLEOTIDE SEQUENCE [LARGE SCALE GENOMIC DNA]</scope>
    <source>
        <strain evidence="11 12">DSM 21986</strain>
    </source>
</reference>
<feature type="domain" description="TonB-dependent receptor plug" evidence="10">
    <location>
        <begin position="249"/>
        <end position="369"/>
    </location>
</feature>
<sequence>MEIMTQDKEKRSVLWRIMILAFGFLISHGFYAEANGQYLTSASVESVDQSFYSVSDYSDRLPELQRLVSVDAEEIPIRQILEDIVAKADLGLAYNAGLLSLKRPVTIQLRYVPVGEALQQVLAFTGYEATISKMREIVLRKRLYRLPSLIRLQQELSGRVTDAETGDPLPGVNVVVTGDPSVGTSTDEDGEYRLTAPDDAQSLTFSFIGYQELETPIDGRSTINAELQPQVQTFEDVVVTALGISREERSIGYSTQQVDGENLTFSKEQNVIGSLAGKIAGVQITGSSGASLGGTQTIKIRGINSLSGEGQPLIVVDGTPISNANFAGSAGADFGNLAQDINPNDIESVNVLKGPAASALYGIRGQYGVVMITTEKGAGREDFQVELNSGFSVQKAANFMEFQNKYGGGSSQEWNTLENGQKYVQTWVDESWGPPMDGSPVREYFSFYPQDPQYGEVTPFDAHPDNIRNFYETGYKLNQSITISGGGESSNYRLSFDDSRISGVYPNSNLNRNNLGVSAGIDVSDQWNFSTNLNYAINDARRPPQGSEHGSRYFRQWFQRNLDMSRLKDYRYSDGTVKHWNISGWGDGESGAMPYPVYWSNPYFEAHEDLSEDSRNRIFGDVGATFNALPELSVSAFIRGDMYVQNIEYKTASGGTDTPDYTVGKYENREMNYELKAQYSQNWDDFSLDATLGTNVYDRNYSYLYQSTEGGLTADGYYNIEASVDRPENESYLLEKRILSAYALTSLGYNDTYFVDVSIRNDKSSALPEDSNSYWYPSVSGSLVFSELVDWDPLSFGKLRLSYSRAGSDLSPYQTQPVYGVGTVYDGRNTLLVPDEINNPDIEPSFSTSYEAGIDLNFFSRIEFNFTYYQQKNENQIIPLSISGASGYEEAIINAGLIENEGIELSVSGTPVRQEYLSWDATFNLGRNQNEVVRLHPDIDRYQHGSTEYSSTWSYMNSYEGRTYGSLVGRAYQRDEATGQILLDDNNLPLWTDATHNFGSVLPDFTGGVQNVLRYRNFSLGAMIDFQVGGQFFSRSKMLAVRTGLAKETAALNDKGNNVRDPVDEGGGVKVEGISASTGEPVTAYVDASTYFDTIGDEVYEDWVIDASYVKLNEVRFGYTVDQRILERWPVRSVELAIFANNPWMIWQEAPQGLDPSELSTGGQDITWYESGQLNTVRTFGLNISLTF</sequence>
<dbReference type="Gene3D" id="2.60.40.1120">
    <property type="entry name" value="Carboxypeptidase-like, regulatory domain"/>
    <property type="match status" value="1"/>
</dbReference>
<evidence type="ECO:0000256" key="7">
    <source>
        <dbReference type="ARBA" id="ARBA00023237"/>
    </source>
</evidence>
<dbReference type="PROSITE" id="PS52016">
    <property type="entry name" value="TONB_DEPENDENT_REC_3"/>
    <property type="match status" value="1"/>
</dbReference>
<accession>A0A1M5CLN1</accession>
<keyword evidence="9" id="KW-1133">Transmembrane helix</keyword>
<dbReference type="AlphaFoldDB" id="A0A1M5CLN1"/>
<organism evidence="11 12">
    <name type="scientific">Fodinibius roseus</name>
    <dbReference type="NCBI Taxonomy" id="1194090"/>
    <lineage>
        <taxon>Bacteria</taxon>
        <taxon>Pseudomonadati</taxon>
        <taxon>Balneolota</taxon>
        <taxon>Balneolia</taxon>
        <taxon>Balneolales</taxon>
        <taxon>Balneolaceae</taxon>
        <taxon>Fodinibius</taxon>
    </lineage>
</organism>
<dbReference type="NCBIfam" id="TIGR04057">
    <property type="entry name" value="SusC_RagA_signa"/>
    <property type="match status" value="1"/>
</dbReference>
<dbReference type="Pfam" id="PF07715">
    <property type="entry name" value="Plug"/>
    <property type="match status" value="1"/>
</dbReference>
<dbReference type="PANTHER" id="PTHR30069:SF29">
    <property type="entry name" value="HEMOGLOBIN AND HEMOGLOBIN-HAPTOGLOBIN-BINDING PROTEIN 1-RELATED"/>
    <property type="match status" value="1"/>
</dbReference>
<dbReference type="SUPFAM" id="SSF56935">
    <property type="entry name" value="Porins"/>
    <property type="match status" value="1"/>
</dbReference>
<evidence type="ECO:0000259" key="10">
    <source>
        <dbReference type="Pfam" id="PF07715"/>
    </source>
</evidence>
<protein>
    <submittedName>
        <fullName evidence="11">TonB-linked outer membrane protein, SusC/RagA family</fullName>
    </submittedName>
</protein>
<evidence type="ECO:0000256" key="2">
    <source>
        <dbReference type="ARBA" id="ARBA00022448"/>
    </source>
</evidence>
<evidence type="ECO:0000256" key="5">
    <source>
        <dbReference type="ARBA" id="ARBA00022729"/>
    </source>
</evidence>
<dbReference type="Gene3D" id="2.40.170.20">
    <property type="entry name" value="TonB-dependent receptor, beta-barrel domain"/>
    <property type="match status" value="1"/>
</dbReference>
<dbReference type="SUPFAM" id="SSF49464">
    <property type="entry name" value="Carboxypeptidase regulatory domain-like"/>
    <property type="match status" value="1"/>
</dbReference>
<keyword evidence="6 8" id="KW-0472">Membrane</keyword>
<keyword evidence="7 8" id="KW-0998">Cell outer membrane</keyword>
<keyword evidence="5" id="KW-0732">Signal</keyword>
<keyword evidence="12" id="KW-1185">Reference proteome</keyword>
<keyword evidence="3 8" id="KW-1134">Transmembrane beta strand</keyword>
<evidence type="ECO:0000256" key="6">
    <source>
        <dbReference type="ARBA" id="ARBA00023136"/>
    </source>
</evidence>
<dbReference type="GO" id="GO:0015344">
    <property type="term" value="F:siderophore uptake transmembrane transporter activity"/>
    <property type="evidence" value="ECO:0007669"/>
    <property type="project" value="TreeGrafter"/>
</dbReference>
<comment type="similarity">
    <text evidence="8">Belongs to the TonB-dependent receptor family.</text>
</comment>
<dbReference type="STRING" id="1194090.SAMN05443144_11023"/>
<keyword evidence="2 8" id="KW-0813">Transport</keyword>
<dbReference type="PANTHER" id="PTHR30069">
    <property type="entry name" value="TONB-DEPENDENT OUTER MEMBRANE RECEPTOR"/>
    <property type="match status" value="1"/>
</dbReference>